<name>A0A9P4G956_9PLEO</name>
<dbReference type="PANTHER" id="PTHR30344:SF1">
    <property type="entry name" value="6-PHOSPHOGLUCONOLACTONASE"/>
    <property type="match status" value="1"/>
</dbReference>
<dbReference type="GO" id="GO:0017057">
    <property type="term" value="F:6-phosphogluconolactonase activity"/>
    <property type="evidence" value="ECO:0007669"/>
    <property type="project" value="TreeGrafter"/>
</dbReference>
<keyword evidence="3" id="KW-1185">Reference proteome</keyword>
<dbReference type="PANTHER" id="PTHR30344">
    <property type="entry name" value="6-PHOSPHOGLUCONOLACTONASE-RELATED"/>
    <property type="match status" value="1"/>
</dbReference>
<evidence type="ECO:0000313" key="2">
    <source>
        <dbReference type="EMBL" id="KAF1841428.1"/>
    </source>
</evidence>
<comment type="similarity">
    <text evidence="1">Belongs to the cycloisomerase 2 family.</text>
</comment>
<dbReference type="InterPro" id="IPR011045">
    <property type="entry name" value="N2O_reductase_N"/>
</dbReference>
<dbReference type="InterPro" id="IPR050282">
    <property type="entry name" value="Cycloisomerase_2"/>
</dbReference>
<dbReference type="EMBL" id="ML976618">
    <property type="protein sequence ID" value="KAF1841428.1"/>
    <property type="molecule type" value="Genomic_DNA"/>
</dbReference>
<gene>
    <name evidence="2" type="ORF">K460DRAFT_262880</name>
</gene>
<dbReference type="Pfam" id="PF10282">
    <property type="entry name" value="Lactonase"/>
    <property type="match status" value="1"/>
</dbReference>
<feature type="non-terminal residue" evidence="2">
    <location>
        <position position="1"/>
    </location>
</feature>
<dbReference type="InterPro" id="IPR015943">
    <property type="entry name" value="WD40/YVTN_repeat-like_dom_sf"/>
</dbReference>
<comment type="caution">
    <text evidence="2">The sequence shown here is derived from an EMBL/GenBank/DDBJ whole genome shotgun (WGS) entry which is preliminary data.</text>
</comment>
<dbReference type="AlphaFoldDB" id="A0A9P4G956"/>
<dbReference type="GeneID" id="63844732"/>
<proteinExistence type="inferred from homology"/>
<dbReference type="InterPro" id="IPR019405">
    <property type="entry name" value="Lactonase_7-beta_prop"/>
</dbReference>
<dbReference type="Proteomes" id="UP000800039">
    <property type="component" value="Unassembled WGS sequence"/>
</dbReference>
<reference evidence="2" key="1">
    <citation type="submission" date="2020-01" db="EMBL/GenBank/DDBJ databases">
        <authorList>
            <consortium name="DOE Joint Genome Institute"/>
            <person name="Haridas S."/>
            <person name="Albert R."/>
            <person name="Binder M."/>
            <person name="Bloem J."/>
            <person name="Labutti K."/>
            <person name="Salamov A."/>
            <person name="Andreopoulos B."/>
            <person name="Baker S.E."/>
            <person name="Barry K."/>
            <person name="Bills G."/>
            <person name="Bluhm B.H."/>
            <person name="Cannon C."/>
            <person name="Castanera R."/>
            <person name="Culley D.E."/>
            <person name="Daum C."/>
            <person name="Ezra D."/>
            <person name="Gonzalez J.B."/>
            <person name="Henrissat B."/>
            <person name="Kuo A."/>
            <person name="Liang C."/>
            <person name="Lipzen A."/>
            <person name="Lutzoni F."/>
            <person name="Magnuson J."/>
            <person name="Mondo S."/>
            <person name="Nolan M."/>
            <person name="Ohm R."/>
            <person name="Pangilinan J."/>
            <person name="Park H.-J."/>
            <person name="Ramirez L."/>
            <person name="Alfaro M."/>
            <person name="Sun H."/>
            <person name="Tritt A."/>
            <person name="Yoshinaga Y."/>
            <person name="Zwiers L.-H."/>
            <person name="Turgeon B.G."/>
            <person name="Goodwin S.B."/>
            <person name="Spatafora J.W."/>
            <person name="Crous P.W."/>
            <person name="Grigoriev I.V."/>
        </authorList>
    </citation>
    <scope>NUCLEOTIDE SEQUENCE</scope>
    <source>
        <strain evidence="2">CBS 394.84</strain>
    </source>
</reference>
<organism evidence="2 3">
    <name type="scientific">Cucurbitaria berberidis CBS 394.84</name>
    <dbReference type="NCBI Taxonomy" id="1168544"/>
    <lineage>
        <taxon>Eukaryota</taxon>
        <taxon>Fungi</taxon>
        <taxon>Dikarya</taxon>
        <taxon>Ascomycota</taxon>
        <taxon>Pezizomycotina</taxon>
        <taxon>Dothideomycetes</taxon>
        <taxon>Pleosporomycetidae</taxon>
        <taxon>Pleosporales</taxon>
        <taxon>Pleosporineae</taxon>
        <taxon>Cucurbitariaceae</taxon>
        <taxon>Cucurbitaria</taxon>
    </lineage>
</organism>
<sequence length="378" mass="40574">AYQLLVASYKPDTSDTGAIQTLKLSLGLTSDNSSNTLKIVHENHDCGSQPTWLDISLGNNLVACLDEAASSLHDGLIIFKIKLDGSLEKVSSTSVFGGPVSMITYNNKSAVALAHYSPPSISTFTVNPNKSYTPLQNFTFSLPLDPTIVSSTKSLIHQAVLDPTGQYVVFPDLGADLIRVYCIDPGNGMLTEHTPLQSKRGYGPRHATFWSSGDASSIYMFVIHELSNKILSYEVGYPELGGLTFYETDEVSTYGDREVPIGSKAAELLLSPDNNYLVVSNRNGSMFDAPNPDPNNSTTLPSDSLATFRLSVAGKLTFVQLAPTGGSFPRHFSMNNDGSLIAVANQNTFNVNVYSRNVETGIIDDLVASSSNLGPGSL</sequence>
<dbReference type="OrthoDB" id="9972196at2759"/>
<evidence type="ECO:0000256" key="1">
    <source>
        <dbReference type="ARBA" id="ARBA00005564"/>
    </source>
</evidence>
<dbReference type="RefSeq" id="XP_040783991.1">
    <property type="nucleotide sequence ID" value="XM_040927479.1"/>
</dbReference>
<dbReference type="Gene3D" id="2.130.10.10">
    <property type="entry name" value="YVTN repeat-like/Quinoprotein amine dehydrogenase"/>
    <property type="match status" value="1"/>
</dbReference>
<dbReference type="SUPFAM" id="SSF50974">
    <property type="entry name" value="Nitrous oxide reductase, N-terminal domain"/>
    <property type="match status" value="1"/>
</dbReference>
<protein>
    <submittedName>
        <fullName evidence="2">3-carboxymuconate cyclase</fullName>
    </submittedName>
</protein>
<evidence type="ECO:0000313" key="3">
    <source>
        <dbReference type="Proteomes" id="UP000800039"/>
    </source>
</evidence>
<feature type="non-terminal residue" evidence="2">
    <location>
        <position position="378"/>
    </location>
</feature>
<accession>A0A9P4G956</accession>